<evidence type="ECO:0000256" key="7">
    <source>
        <dbReference type="SAM" id="SignalP"/>
    </source>
</evidence>
<keyword evidence="11" id="KW-1185">Reference proteome</keyword>
<dbReference type="SUPFAM" id="SSF141523">
    <property type="entry name" value="L,D-transpeptidase catalytic domain-like"/>
    <property type="match status" value="1"/>
</dbReference>
<dbReference type="PANTHER" id="PTHR30582">
    <property type="entry name" value="L,D-TRANSPEPTIDASE"/>
    <property type="match status" value="1"/>
</dbReference>
<evidence type="ECO:0000256" key="6">
    <source>
        <dbReference type="PROSITE-ProRule" id="PRU01373"/>
    </source>
</evidence>
<dbReference type="Proteomes" id="UP000053372">
    <property type="component" value="Unassembled WGS sequence"/>
</dbReference>
<dbReference type="GO" id="GO:0071555">
    <property type="term" value="P:cell wall organization"/>
    <property type="evidence" value="ECO:0007669"/>
    <property type="project" value="UniProtKB-UniRule"/>
</dbReference>
<evidence type="ECO:0000259" key="8">
    <source>
        <dbReference type="PROSITE" id="PS52029"/>
    </source>
</evidence>
<dbReference type="RefSeq" id="WP_058184103.1">
    <property type="nucleotide sequence ID" value="NZ_LMTZ01000114.1"/>
</dbReference>
<dbReference type="AlphaFoldDB" id="A0A0V7ZKV5"/>
<evidence type="ECO:0000313" key="11">
    <source>
        <dbReference type="Proteomes" id="UP000053372"/>
    </source>
</evidence>
<dbReference type="CDD" id="cd16913">
    <property type="entry name" value="YkuD_like"/>
    <property type="match status" value="1"/>
</dbReference>
<dbReference type="Gene3D" id="2.40.440.10">
    <property type="entry name" value="L,D-transpeptidase catalytic domain-like"/>
    <property type="match status" value="1"/>
</dbReference>
<evidence type="ECO:0000313" key="9">
    <source>
        <dbReference type="EMBL" id="KST64968.1"/>
    </source>
</evidence>
<dbReference type="GO" id="GO:0005576">
    <property type="term" value="C:extracellular region"/>
    <property type="evidence" value="ECO:0007669"/>
    <property type="project" value="TreeGrafter"/>
</dbReference>
<dbReference type="EMBL" id="LMTZ01000114">
    <property type="protein sequence ID" value="KST64983.1"/>
    <property type="molecule type" value="Genomic_DNA"/>
</dbReference>
<dbReference type="GO" id="GO:0018104">
    <property type="term" value="P:peptidoglycan-protein cross-linking"/>
    <property type="evidence" value="ECO:0007669"/>
    <property type="project" value="TreeGrafter"/>
</dbReference>
<dbReference type="Pfam" id="PF03734">
    <property type="entry name" value="YkuD"/>
    <property type="match status" value="1"/>
</dbReference>
<evidence type="ECO:0000256" key="4">
    <source>
        <dbReference type="ARBA" id="ARBA00022984"/>
    </source>
</evidence>
<comment type="pathway">
    <text evidence="1 6">Cell wall biogenesis; peptidoglycan biosynthesis.</text>
</comment>
<evidence type="ECO:0000256" key="1">
    <source>
        <dbReference type="ARBA" id="ARBA00004752"/>
    </source>
</evidence>
<evidence type="ECO:0000256" key="2">
    <source>
        <dbReference type="ARBA" id="ARBA00022679"/>
    </source>
</evidence>
<reference evidence="10 11" key="1">
    <citation type="journal article" date="2015" name="Genome Announc.">
        <title>Draft Genome of the Euendolithic (true boring) Cyanobacterium Mastigocoleus testarum strain BC008.</title>
        <authorList>
            <person name="Guida B.S."/>
            <person name="Garcia-Pichel F."/>
        </authorList>
    </citation>
    <scope>NUCLEOTIDE SEQUENCE [LARGE SCALE GENOMIC DNA]</scope>
    <source>
        <strain evidence="10 11">BC008</strain>
    </source>
</reference>
<evidence type="ECO:0000256" key="5">
    <source>
        <dbReference type="ARBA" id="ARBA00023316"/>
    </source>
</evidence>
<dbReference type="InterPro" id="IPR005490">
    <property type="entry name" value="LD_TPept_cat_dom"/>
</dbReference>
<feature type="domain" description="L,D-TPase catalytic" evidence="8">
    <location>
        <begin position="52"/>
        <end position="165"/>
    </location>
</feature>
<keyword evidence="2" id="KW-0808">Transferase</keyword>
<dbReference type="GO" id="GO:0016740">
    <property type="term" value="F:transferase activity"/>
    <property type="evidence" value="ECO:0007669"/>
    <property type="project" value="UniProtKB-KW"/>
</dbReference>
<proteinExistence type="predicted"/>
<dbReference type="InterPro" id="IPR038063">
    <property type="entry name" value="Transpep_catalytic_dom"/>
</dbReference>
<accession>A0A0V7ZKV5</accession>
<dbReference type="PROSITE" id="PS52029">
    <property type="entry name" value="LD_TPASE"/>
    <property type="match status" value="1"/>
</dbReference>
<protein>
    <recommendedName>
        <fullName evidence="8">L,D-TPase catalytic domain-containing protein</fullName>
    </recommendedName>
</protein>
<name>A0A0V7ZKV5_9CYAN</name>
<feature type="signal peptide" evidence="7">
    <location>
        <begin position="1"/>
        <end position="18"/>
    </location>
</feature>
<keyword evidence="4 6" id="KW-0573">Peptidoglycan synthesis</keyword>
<dbReference type="EMBL" id="LMTZ01000115">
    <property type="protein sequence ID" value="KST64968.1"/>
    <property type="molecule type" value="Genomic_DNA"/>
</dbReference>
<evidence type="ECO:0000256" key="3">
    <source>
        <dbReference type="ARBA" id="ARBA00022960"/>
    </source>
</evidence>
<dbReference type="PROSITE" id="PS51257">
    <property type="entry name" value="PROKAR_LIPOPROTEIN"/>
    <property type="match status" value="1"/>
</dbReference>
<comment type="caution">
    <text evidence="10">The sequence shown here is derived from an EMBL/GenBank/DDBJ whole genome shotgun (WGS) entry which is preliminary data.</text>
</comment>
<organism evidence="10 11">
    <name type="scientific">Mastigocoleus testarum BC008</name>
    <dbReference type="NCBI Taxonomy" id="371196"/>
    <lineage>
        <taxon>Bacteria</taxon>
        <taxon>Bacillati</taxon>
        <taxon>Cyanobacteriota</taxon>
        <taxon>Cyanophyceae</taxon>
        <taxon>Nostocales</taxon>
        <taxon>Hapalosiphonaceae</taxon>
        <taxon>Mastigocoleus</taxon>
    </lineage>
</organism>
<evidence type="ECO:0000313" key="10">
    <source>
        <dbReference type="EMBL" id="KST64983.1"/>
    </source>
</evidence>
<keyword evidence="7" id="KW-0732">Signal</keyword>
<dbReference type="PANTHER" id="PTHR30582:SF2">
    <property type="entry name" value="L,D-TRANSPEPTIDASE YCIB-RELATED"/>
    <property type="match status" value="1"/>
</dbReference>
<dbReference type="OrthoDB" id="463216at2"/>
<dbReference type="GO" id="GO:0008360">
    <property type="term" value="P:regulation of cell shape"/>
    <property type="evidence" value="ECO:0007669"/>
    <property type="project" value="UniProtKB-UniRule"/>
</dbReference>
<gene>
    <name evidence="9" type="ORF">BC008_19370</name>
    <name evidence="10" type="ORF">BC008_19435</name>
</gene>
<sequence>MKKIICHAFGSNSATACAALLVGLTTLLYSSPKVSTAEAHAVAKSNTVTPRRRIEIDLSDQVLRAWDGKTIVYMMPVSTGKRSTPTPTGKYRVQTKLRSTRMRGDGYDIANVPYTMYYHGGYAIHGAPWRKNFNVPGSHGCVNLSVKHAQMLYQWARVGTPVIVKR</sequence>
<dbReference type="InterPro" id="IPR050979">
    <property type="entry name" value="LD-transpeptidase"/>
</dbReference>
<feature type="active site" description="Proton donor/acceptor" evidence="6">
    <location>
        <position position="125"/>
    </location>
</feature>
<feature type="active site" description="Nucleophile" evidence="6">
    <location>
        <position position="141"/>
    </location>
</feature>
<keyword evidence="5 6" id="KW-0961">Cell wall biogenesis/degradation</keyword>
<feature type="chain" id="PRO_5007439023" description="L,D-TPase catalytic domain-containing protein" evidence="7">
    <location>
        <begin position="19"/>
        <end position="166"/>
    </location>
</feature>
<dbReference type="GO" id="GO:0071972">
    <property type="term" value="F:peptidoglycan L,D-transpeptidase activity"/>
    <property type="evidence" value="ECO:0007669"/>
    <property type="project" value="TreeGrafter"/>
</dbReference>
<dbReference type="UniPathway" id="UPA00219"/>
<keyword evidence="3 6" id="KW-0133">Cell shape</keyword>